<protein>
    <submittedName>
        <fullName evidence="1">Uncharacterized protein</fullName>
    </submittedName>
</protein>
<dbReference type="EMBL" id="GBXM01083961">
    <property type="protein sequence ID" value="JAH24616.1"/>
    <property type="molecule type" value="Transcribed_RNA"/>
</dbReference>
<reference evidence="1" key="2">
    <citation type="journal article" date="2015" name="Fish Shellfish Immunol.">
        <title>Early steps in the European eel (Anguilla anguilla)-Vibrio vulnificus interaction in the gills: Role of the RtxA13 toxin.</title>
        <authorList>
            <person name="Callol A."/>
            <person name="Pajuelo D."/>
            <person name="Ebbesson L."/>
            <person name="Teles M."/>
            <person name="MacKenzie S."/>
            <person name="Amaro C."/>
        </authorList>
    </citation>
    <scope>NUCLEOTIDE SEQUENCE</scope>
</reference>
<reference evidence="1" key="1">
    <citation type="submission" date="2014-11" db="EMBL/GenBank/DDBJ databases">
        <authorList>
            <person name="Amaro Gonzalez C."/>
        </authorList>
    </citation>
    <scope>NUCLEOTIDE SEQUENCE</scope>
</reference>
<name>A0A0E9R625_ANGAN</name>
<organism evidence="1">
    <name type="scientific">Anguilla anguilla</name>
    <name type="common">European freshwater eel</name>
    <name type="synonym">Muraena anguilla</name>
    <dbReference type="NCBI Taxonomy" id="7936"/>
    <lineage>
        <taxon>Eukaryota</taxon>
        <taxon>Metazoa</taxon>
        <taxon>Chordata</taxon>
        <taxon>Craniata</taxon>
        <taxon>Vertebrata</taxon>
        <taxon>Euteleostomi</taxon>
        <taxon>Actinopterygii</taxon>
        <taxon>Neopterygii</taxon>
        <taxon>Teleostei</taxon>
        <taxon>Anguilliformes</taxon>
        <taxon>Anguillidae</taxon>
        <taxon>Anguilla</taxon>
    </lineage>
</organism>
<accession>A0A0E9R625</accession>
<dbReference type="AlphaFoldDB" id="A0A0E9R625"/>
<evidence type="ECO:0000313" key="1">
    <source>
        <dbReference type="EMBL" id="JAH24616.1"/>
    </source>
</evidence>
<proteinExistence type="predicted"/>
<sequence length="38" mass="4316">MAQNGCRASPRWQLHIVVVDVSFSLIAVKHFDFEKSAQ</sequence>